<reference evidence="1 2" key="1">
    <citation type="journal article" date="2016" name="Mol. Biol. Evol.">
        <title>Comparative Genomics of Early-Diverging Mushroom-Forming Fungi Provides Insights into the Origins of Lignocellulose Decay Capabilities.</title>
        <authorList>
            <person name="Nagy L.G."/>
            <person name="Riley R."/>
            <person name="Tritt A."/>
            <person name="Adam C."/>
            <person name="Daum C."/>
            <person name="Floudas D."/>
            <person name="Sun H."/>
            <person name="Yadav J.S."/>
            <person name="Pangilinan J."/>
            <person name="Larsson K.H."/>
            <person name="Matsuura K."/>
            <person name="Barry K."/>
            <person name="Labutti K."/>
            <person name="Kuo R."/>
            <person name="Ohm R.A."/>
            <person name="Bhattacharya S.S."/>
            <person name="Shirouzu T."/>
            <person name="Yoshinaga Y."/>
            <person name="Martin F.M."/>
            <person name="Grigoriev I.V."/>
            <person name="Hibbett D.S."/>
        </authorList>
    </citation>
    <scope>NUCLEOTIDE SEQUENCE [LARGE SCALE GENOMIC DNA]</scope>
    <source>
        <strain evidence="1 2">L-15889</strain>
    </source>
</reference>
<dbReference type="PROSITE" id="PS51257">
    <property type="entry name" value="PROKAR_LIPOPROTEIN"/>
    <property type="match status" value="1"/>
</dbReference>
<evidence type="ECO:0000313" key="2">
    <source>
        <dbReference type="Proteomes" id="UP000076727"/>
    </source>
</evidence>
<gene>
    <name evidence="1" type="ORF">DAEQUDRAFT_420404</name>
</gene>
<evidence type="ECO:0000313" key="1">
    <source>
        <dbReference type="EMBL" id="KZT73595.1"/>
    </source>
</evidence>
<dbReference type="AlphaFoldDB" id="A0A165TKZ7"/>
<keyword evidence="2" id="KW-1185">Reference proteome</keyword>
<sequence>MEHNRQIAVLFATAVRNSGRPGFNPFTLAMSAASCPPAFSLARRRCIWSTLALLRNLRLKYV</sequence>
<protein>
    <submittedName>
        <fullName evidence="1">Uncharacterized protein</fullName>
    </submittedName>
</protein>
<proteinExistence type="predicted"/>
<dbReference type="EMBL" id="KV429036">
    <property type="protein sequence ID" value="KZT73595.1"/>
    <property type="molecule type" value="Genomic_DNA"/>
</dbReference>
<accession>A0A165TKZ7</accession>
<organism evidence="1 2">
    <name type="scientific">Daedalea quercina L-15889</name>
    <dbReference type="NCBI Taxonomy" id="1314783"/>
    <lineage>
        <taxon>Eukaryota</taxon>
        <taxon>Fungi</taxon>
        <taxon>Dikarya</taxon>
        <taxon>Basidiomycota</taxon>
        <taxon>Agaricomycotina</taxon>
        <taxon>Agaricomycetes</taxon>
        <taxon>Polyporales</taxon>
        <taxon>Fomitopsis</taxon>
    </lineage>
</organism>
<dbReference type="Proteomes" id="UP000076727">
    <property type="component" value="Unassembled WGS sequence"/>
</dbReference>
<name>A0A165TKZ7_9APHY</name>